<dbReference type="InterPro" id="IPR050141">
    <property type="entry name" value="GCL_type2/YbdK_subfam"/>
</dbReference>
<evidence type="ECO:0000256" key="1">
    <source>
        <dbReference type="ARBA" id="ARBA00022598"/>
    </source>
</evidence>
<dbReference type="HAMAP" id="MF_01609">
    <property type="entry name" value="Glu_cys_ligase_2"/>
    <property type="match status" value="1"/>
</dbReference>
<dbReference type="EMBL" id="UIDD01000008">
    <property type="protein sequence ID" value="SUQ64047.1"/>
    <property type="molecule type" value="Genomic_DNA"/>
</dbReference>
<evidence type="ECO:0000313" key="6">
    <source>
        <dbReference type="Proteomes" id="UP000255177"/>
    </source>
</evidence>
<protein>
    <recommendedName>
        <fullName evidence="4">Putative glutamate--cysteine ligase 2</fullName>
        <ecNumber evidence="4">6.3.2.2</ecNumber>
    </recommendedName>
    <alternativeName>
        <fullName evidence="4">Gamma-glutamylcysteine synthetase 2</fullName>
        <shortName evidence="4">GCS 2</shortName>
        <shortName evidence="4">Gamma-GCS 2</shortName>
    </alternativeName>
</protein>
<dbReference type="EC" id="6.3.2.2" evidence="4"/>
<comment type="catalytic activity">
    <reaction evidence="4">
        <text>L-cysteine + L-glutamate + ATP = gamma-L-glutamyl-L-cysteine + ADP + phosphate + H(+)</text>
        <dbReference type="Rhea" id="RHEA:13285"/>
        <dbReference type="ChEBI" id="CHEBI:15378"/>
        <dbReference type="ChEBI" id="CHEBI:29985"/>
        <dbReference type="ChEBI" id="CHEBI:30616"/>
        <dbReference type="ChEBI" id="CHEBI:35235"/>
        <dbReference type="ChEBI" id="CHEBI:43474"/>
        <dbReference type="ChEBI" id="CHEBI:58173"/>
        <dbReference type="ChEBI" id="CHEBI:456216"/>
        <dbReference type="EC" id="6.3.2.2"/>
    </reaction>
</comment>
<keyword evidence="3 4" id="KW-0067">ATP-binding</keyword>
<reference evidence="6" key="1">
    <citation type="submission" date="2018-07" db="EMBL/GenBank/DDBJ databases">
        <authorList>
            <person name="Blom J."/>
        </authorList>
    </citation>
    <scope>NUCLEOTIDE SEQUENCE [LARGE SCALE GENOMIC DNA]</scope>
    <source>
        <strain evidence="6">CCOS 864</strain>
    </source>
</reference>
<evidence type="ECO:0000256" key="4">
    <source>
        <dbReference type="HAMAP-Rule" id="MF_01609"/>
    </source>
</evidence>
<dbReference type="NCBIfam" id="TIGR02050">
    <property type="entry name" value="gshA_cyan_rel"/>
    <property type="match status" value="1"/>
</dbReference>
<dbReference type="NCBIfam" id="NF010039">
    <property type="entry name" value="PRK13515.1"/>
    <property type="match status" value="1"/>
</dbReference>
<dbReference type="Proteomes" id="UP000255177">
    <property type="component" value="Unassembled WGS sequence"/>
</dbReference>
<dbReference type="Pfam" id="PF04107">
    <property type="entry name" value="GCS2"/>
    <property type="match status" value="1"/>
</dbReference>
<sequence>MNSPCGFGIEEEYLLVDLTSGRMLAAPSAAQIDLCRQVLGAHFAQEMFKGQIEVASPVFCSLAQAREFLAGCRTQLVQVLAEEGIGLLTAGSHPMGGWRNQQPADDEHFRQLFADYQQVARRSLLCGLHVHVGVPPGHDRIQLINQLLPWLPLLLLLSSSSPFWEGQATGYMSYRQVACGEWPHMGLPERLSDWQAYERYLALLRRTGSLREGFDCWWAIRPSRRFPTVELRVADACPNLEEALCIAGMFRCMVEHYLAQPRAAVHLSREAHWIAQENYWRAMRHGRHGRFICLEDEGQGSAGQWLARARAVFADAAQGFDGDRSFARAAVIIAQGSSADRQLAMAQQGMLAVVRELLQEVRSC</sequence>
<dbReference type="RefSeq" id="WP_115087647.1">
    <property type="nucleotide sequence ID" value="NZ_CBCSFG010000027.1"/>
</dbReference>
<dbReference type="InterPro" id="IPR006336">
    <property type="entry name" value="GCS2"/>
</dbReference>
<keyword evidence="6" id="KW-1185">Reference proteome</keyword>
<accession>A0A380T1D9</accession>
<evidence type="ECO:0000256" key="3">
    <source>
        <dbReference type="ARBA" id="ARBA00022840"/>
    </source>
</evidence>
<keyword evidence="2 4" id="KW-0547">Nucleotide-binding</keyword>
<comment type="function">
    <text evidence="4">ATP-dependent carboxylate-amine ligase which exhibits weak glutamate--cysteine ligase activity.</text>
</comment>
<dbReference type="GO" id="GO:0005524">
    <property type="term" value="F:ATP binding"/>
    <property type="evidence" value="ECO:0007669"/>
    <property type="project" value="UniProtKB-KW"/>
</dbReference>
<organism evidence="5 6">
    <name type="scientific">Pseudomonas wadenswilerensis</name>
    <dbReference type="NCBI Taxonomy" id="1785161"/>
    <lineage>
        <taxon>Bacteria</taxon>
        <taxon>Pseudomonadati</taxon>
        <taxon>Pseudomonadota</taxon>
        <taxon>Gammaproteobacteria</taxon>
        <taxon>Pseudomonadales</taxon>
        <taxon>Pseudomonadaceae</taxon>
        <taxon>Pseudomonas</taxon>
    </lineage>
</organism>
<dbReference type="SUPFAM" id="SSF55931">
    <property type="entry name" value="Glutamine synthetase/guanido kinase"/>
    <property type="match status" value="1"/>
</dbReference>
<proteinExistence type="inferred from homology"/>
<gene>
    <name evidence="5" type="ORF">CCOS864_03501</name>
</gene>
<dbReference type="GO" id="GO:0042398">
    <property type="term" value="P:modified amino acid biosynthetic process"/>
    <property type="evidence" value="ECO:0007669"/>
    <property type="project" value="InterPro"/>
</dbReference>
<dbReference type="PANTHER" id="PTHR36510">
    <property type="entry name" value="GLUTAMATE--CYSTEINE LIGASE 2-RELATED"/>
    <property type="match status" value="1"/>
</dbReference>
<dbReference type="InterPro" id="IPR011793">
    <property type="entry name" value="YbdK"/>
</dbReference>
<dbReference type="InterPro" id="IPR014746">
    <property type="entry name" value="Gln_synth/guanido_kin_cat_dom"/>
</dbReference>
<keyword evidence="1 4" id="KW-0436">Ligase</keyword>
<dbReference type="Gene3D" id="3.30.590.20">
    <property type="match status" value="1"/>
</dbReference>
<dbReference type="GO" id="GO:0004357">
    <property type="term" value="F:glutamate-cysteine ligase activity"/>
    <property type="evidence" value="ECO:0007669"/>
    <property type="project" value="UniProtKB-EC"/>
</dbReference>
<dbReference type="AlphaFoldDB" id="A0A380T1D9"/>
<comment type="similarity">
    <text evidence="4">Belongs to the glutamate--cysteine ligase type 2 family. YbdK subfamily.</text>
</comment>
<name>A0A380T1D9_9PSED</name>
<dbReference type="PANTHER" id="PTHR36510:SF1">
    <property type="entry name" value="GLUTAMATE--CYSTEINE LIGASE 2-RELATED"/>
    <property type="match status" value="1"/>
</dbReference>
<evidence type="ECO:0000256" key="2">
    <source>
        <dbReference type="ARBA" id="ARBA00022741"/>
    </source>
</evidence>
<evidence type="ECO:0000313" key="5">
    <source>
        <dbReference type="EMBL" id="SUQ64047.1"/>
    </source>
</evidence>